<evidence type="ECO:0000256" key="1">
    <source>
        <dbReference type="ARBA" id="ARBA00004651"/>
    </source>
</evidence>
<comment type="subcellular location">
    <subcellularLocation>
        <location evidence="1">Cell membrane</location>
        <topology evidence="1">Multi-pass membrane protein</topology>
    </subcellularLocation>
</comment>
<feature type="transmembrane region" description="Helical" evidence="10">
    <location>
        <begin position="101"/>
        <end position="122"/>
    </location>
</feature>
<feature type="transmembrane region" description="Helical" evidence="10">
    <location>
        <begin position="143"/>
        <end position="166"/>
    </location>
</feature>
<keyword evidence="2" id="KW-1003">Cell membrane</keyword>
<feature type="transmembrane region" description="Helical" evidence="10">
    <location>
        <begin position="186"/>
        <end position="211"/>
    </location>
</feature>
<keyword evidence="7" id="KW-0675">Receptor</keyword>
<evidence type="ECO:0000256" key="6">
    <source>
        <dbReference type="ARBA" id="ARBA00023136"/>
    </source>
</evidence>
<feature type="transmembrane region" description="Helical" evidence="10">
    <location>
        <begin position="497"/>
        <end position="524"/>
    </location>
</feature>
<comment type="caution">
    <text evidence="12">The sequence shown here is derived from an EMBL/GenBank/DDBJ whole genome shotgun (WGS) entry which is preliminary data.</text>
</comment>
<reference evidence="12 13" key="1">
    <citation type="submission" date="2022-05" db="EMBL/GenBank/DDBJ databases">
        <authorList>
            <consortium name="Genoscope - CEA"/>
            <person name="William W."/>
        </authorList>
    </citation>
    <scope>NUCLEOTIDE SEQUENCE [LARGE SCALE GENOMIC DNA]</scope>
</reference>
<organism evidence="12 13">
    <name type="scientific">Porites lobata</name>
    <dbReference type="NCBI Taxonomy" id="104759"/>
    <lineage>
        <taxon>Eukaryota</taxon>
        <taxon>Metazoa</taxon>
        <taxon>Cnidaria</taxon>
        <taxon>Anthozoa</taxon>
        <taxon>Hexacorallia</taxon>
        <taxon>Scleractinia</taxon>
        <taxon>Fungiina</taxon>
        <taxon>Poritidae</taxon>
        <taxon>Porites</taxon>
    </lineage>
</organism>
<feature type="domain" description="G-protein coupled receptors family 1 profile" evidence="11">
    <location>
        <begin position="164"/>
        <end position="247"/>
    </location>
</feature>
<evidence type="ECO:0000256" key="2">
    <source>
        <dbReference type="ARBA" id="ARBA00022475"/>
    </source>
</evidence>
<keyword evidence="8" id="KW-0325">Glycoprotein</keyword>
<dbReference type="Pfam" id="PF00001">
    <property type="entry name" value="7tm_1"/>
    <property type="match status" value="2"/>
</dbReference>
<evidence type="ECO:0000256" key="5">
    <source>
        <dbReference type="ARBA" id="ARBA00023040"/>
    </source>
</evidence>
<evidence type="ECO:0000256" key="3">
    <source>
        <dbReference type="ARBA" id="ARBA00022692"/>
    </source>
</evidence>
<evidence type="ECO:0000313" key="12">
    <source>
        <dbReference type="EMBL" id="CAH3172102.1"/>
    </source>
</evidence>
<feature type="transmembrane region" description="Helical" evidence="10">
    <location>
        <begin position="414"/>
        <end position="437"/>
    </location>
</feature>
<dbReference type="PROSITE" id="PS50262">
    <property type="entry name" value="G_PROTEIN_RECEP_F1_2"/>
    <property type="match status" value="3"/>
</dbReference>
<evidence type="ECO:0000256" key="4">
    <source>
        <dbReference type="ARBA" id="ARBA00022989"/>
    </source>
</evidence>
<evidence type="ECO:0000256" key="9">
    <source>
        <dbReference type="ARBA" id="ARBA00023224"/>
    </source>
</evidence>
<keyword evidence="4 10" id="KW-1133">Transmembrane helix</keyword>
<gene>
    <name evidence="12" type="ORF">PLOB_00012699</name>
</gene>
<keyword evidence="3 10" id="KW-0812">Transmembrane</keyword>
<dbReference type="Proteomes" id="UP001159405">
    <property type="component" value="Unassembled WGS sequence"/>
</dbReference>
<evidence type="ECO:0000256" key="10">
    <source>
        <dbReference type="SAM" id="Phobius"/>
    </source>
</evidence>
<evidence type="ECO:0000256" key="8">
    <source>
        <dbReference type="ARBA" id="ARBA00023180"/>
    </source>
</evidence>
<protein>
    <recommendedName>
        <fullName evidence="11">G-protein coupled receptors family 1 profile domain-containing protein</fullName>
    </recommendedName>
</protein>
<accession>A0ABN8R2J8</accession>
<keyword evidence="6 10" id="KW-0472">Membrane</keyword>
<dbReference type="SUPFAM" id="SSF81321">
    <property type="entry name" value="Family A G protein-coupled receptor-like"/>
    <property type="match status" value="2"/>
</dbReference>
<feature type="transmembrane region" description="Helical" evidence="10">
    <location>
        <begin position="293"/>
        <end position="316"/>
    </location>
</feature>
<dbReference type="InterPro" id="IPR017452">
    <property type="entry name" value="GPCR_Rhodpsn_7TM"/>
</dbReference>
<feature type="transmembrane region" description="Helical" evidence="10">
    <location>
        <begin position="60"/>
        <end position="81"/>
    </location>
</feature>
<keyword evidence="13" id="KW-1185">Reference proteome</keyword>
<evidence type="ECO:0000259" key="11">
    <source>
        <dbReference type="PROSITE" id="PS50262"/>
    </source>
</evidence>
<feature type="transmembrane region" description="Helical" evidence="10">
    <location>
        <begin position="530"/>
        <end position="551"/>
    </location>
</feature>
<sequence>MPTNTSNNTNNDTDFLLPASHCVPWIIVIGTESFLIVVLNLVTVIVFTKQRQLRRKKTYILIRNLAVIDLLAGAISGPLQIERFGERCDVWGYSRKSTWDYYLKDALLHLFSMASLGNLVAMAMERAHAIFFPFKHRLIGKPAYRAIITIIWLVAVIRESFQVILMEINENSEEFRRNSVVSKERQVTSTLFIVTVVSLLTLSPVIAFISLGAFSNISYPSKIFYFHVRMIVLLFFLANSLANPIVYSIRVKQRCQAVFTFLLTQHRVPDFNFHHGCVSGIARLIPKSQCIPWIIVLIMESLSVVILNLLMVIVFAKHRQLQRRGTYLLIRNLAIVDLLAGGISGPLQVERINWEDCYIWELDETAFRFDWKFYLKFAFSNFFHFASIANLVAISLERMHATLCPLRHLFLKKWVYLIIIVVIWVTAAIREAIQIALMTHGHPESEMIINSTLYTPFYVIAVALICISYISIFVKIRRSPLPNPQRNGVINRERRITSTLFIVTIVSLLALLPVIVYLCVTTFIHPLRPYFHARMIVLVFFFGNSLANPIIYAMKMQGVRAGLVELFSRSTNDENAATFPLRRN</sequence>
<evidence type="ECO:0000313" key="13">
    <source>
        <dbReference type="Proteomes" id="UP001159405"/>
    </source>
</evidence>
<dbReference type="PRINTS" id="PR00237">
    <property type="entry name" value="GPCRRHODOPSN"/>
</dbReference>
<dbReference type="InterPro" id="IPR000276">
    <property type="entry name" value="GPCR_Rhodpsn"/>
</dbReference>
<feature type="transmembrane region" description="Helical" evidence="10">
    <location>
        <begin position="457"/>
        <end position="476"/>
    </location>
</feature>
<keyword evidence="5" id="KW-0297">G-protein coupled receptor</keyword>
<feature type="domain" description="G-protein coupled receptors family 1 profile" evidence="11">
    <location>
        <begin position="39"/>
        <end position="157"/>
    </location>
</feature>
<keyword evidence="9" id="KW-0807">Transducer</keyword>
<dbReference type="PANTHER" id="PTHR24246:SF27">
    <property type="entry name" value="ADENOSINE RECEPTOR, ISOFORM A"/>
    <property type="match status" value="1"/>
</dbReference>
<feature type="transmembrane region" description="Helical" evidence="10">
    <location>
        <begin position="373"/>
        <end position="393"/>
    </location>
</feature>
<feature type="transmembrane region" description="Helical" evidence="10">
    <location>
        <begin position="25"/>
        <end position="48"/>
    </location>
</feature>
<feature type="transmembrane region" description="Helical" evidence="10">
    <location>
        <begin position="328"/>
        <end position="347"/>
    </location>
</feature>
<dbReference type="Gene3D" id="1.20.1070.10">
    <property type="entry name" value="Rhodopsin 7-helix transmembrane proteins"/>
    <property type="match status" value="3"/>
</dbReference>
<dbReference type="EMBL" id="CALNXK010000170">
    <property type="protein sequence ID" value="CAH3172102.1"/>
    <property type="molecule type" value="Genomic_DNA"/>
</dbReference>
<dbReference type="PANTHER" id="PTHR24246">
    <property type="entry name" value="OLFACTORY RECEPTOR AND ADENOSINE RECEPTOR"/>
    <property type="match status" value="1"/>
</dbReference>
<proteinExistence type="predicted"/>
<feature type="domain" description="G-protein coupled receptors family 1 profile" evidence="11">
    <location>
        <begin position="307"/>
        <end position="552"/>
    </location>
</feature>
<name>A0ABN8R2J8_9CNID</name>
<feature type="transmembrane region" description="Helical" evidence="10">
    <location>
        <begin position="223"/>
        <end position="242"/>
    </location>
</feature>
<evidence type="ECO:0000256" key="7">
    <source>
        <dbReference type="ARBA" id="ARBA00023170"/>
    </source>
</evidence>
<dbReference type="CDD" id="cd00637">
    <property type="entry name" value="7tm_classA_rhodopsin-like"/>
    <property type="match status" value="2"/>
</dbReference>